<sequence length="69" mass="8124">MEDDTSWRAEATFRFVVERFSRLTESVISPPYFVRNLPWKIMVIPRLYPDKPNQKSIGLFLQCNAESDS</sequence>
<accession>A0A553RM11</accession>
<organism evidence="2 3">
    <name type="scientific">Danionella cerebrum</name>
    <dbReference type="NCBI Taxonomy" id="2873325"/>
    <lineage>
        <taxon>Eukaryota</taxon>
        <taxon>Metazoa</taxon>
        <taxon>Chordata</taxon>
        <taxon>Craniata</taxon>
        <taxon>Vertebrata</taxon>
        <taxon>Euteleostomi</taxon>
        <taxon>Actinopterygii</taxon>
        <taxon>Neopterygii</taxon>
        <taxon>Teleostei</taxon>
        <taxon>Ostariophysi</taxon>
        <taxon>Cypriniformes</taxon>
        <taxon>Danionidae</taxon>
        <taxon>Danioninae</taxon>
        <taxon>Danionella</taxon>
    </lineage>
</organism>
<feature type="non-terminal residue" evidence="2">
    <location>
        <position position="69"/>
    </location>
</feature>
<evidence type="ECO:0000313" key="2">
    <source>
        <dbReference type="EMBL" id="TRZ03206.1"/>
    </source>
</evidence>
<reference evidence="2 3" key="1">
    <citation type="journal article" date="2019" name="Sci. Data">
        <title>Hybrid genome assembly and annotation of Danionella translucida.</title>
        <authorList>
            <person name="Kadobianskyi M."/>
            <person name="Schulze L."/>
            <person name="Schuelke M."/>
            <person name="Judkewitz B."/>
        </authorList>
    </citation>
    <scope>NUCLEOTIDE SEQUENCE [LARGE SCALE GENOMIC DNA]</scope>
    <source>
        <strain evidence="2 3">Bolton</strain>
    </source>
</reference>
<dbReference type="EMBL" id="SRMA01013049">
    <property type="protein sequence ID" value="TRZ03206.1"/>
    <property type="molecule type" value="Genomic_DNA"/>
</dbReference>
<dbReference type="AlphaFoldDB" id="A0A553RM11"/>
<protein>
    <recommendedName>
        <fullName evidence="1">MATH domain-containing protein</fullName>
    </recommendedName>
</protein>
<dbReference type="InterPro" id="IPR002083">
    <property type="entry name" value="MATH/TRAF_dom"/>
</dbReference>
<dbReference type="PROSITE" id="PS50144">
    <property type="entry name" value="MATH"/>
    <property type="match status" value="1"/>
</dbReference>
<comment type="caution">
    <text evidence="2">The sequence shown here is derived from an EMBL/GenBank/DDBJ whole genome shotgun (WGS) entry which is preliminary data.</text>
</comment>
<feature type="domain" description="MATH" evidence="1">
    <location>
        <begin position="10"/>
        <end position="69"/>
    </location>
</feature>
<dbReference type="STRING" id="623744.A0A553RM11"/>
<dbReference type="InterPro" id="IPR008974">
    <property type="entry name" value="TRAF-like"/>
</dbReference>
<evidence type="ECO:0000313" key="3">
    <source>
        <dbReference type="Proteomes" id="UP000316079"/>
    </source>
</evidence>
<dbReference type="SUPFAM" id="SSF49599">
    <property type="entry name" value="TRAF domain-like"/>
    <property type="match status" value="1"/>
</dbReference>
<dbReference type="Gene3D" id="2.60.210.10">
    <property type="entry name" value="Apoptosis, Tumor Necrosis Factor Receptor Associated Protein 2, Chain A"/>
    <property type="match status" value="1"/>
</dbReference>
<dbReference type="OrthoDB" id="289038at2759"/>
<dbReference type="Proteomes" id="UP000316079">
    <property type="component" value="Unassembled WGS sequence"/>
</dbReference>
<evidence type="ECO:0000259" key="1">
    <source>
        <dbReference type="PROSITE" id="PS50144"/>
    </source>
</evidence>
<keyword evidence="3" id="KW-1185">Reference proteome</keyword>
<gene>
    <name evidence="2" type="ORF">DNTS_021041</name>
</gene>
<proteinExistence type="predicted"/>
<name>A0A553RM11_9TELE</name>